<sequence>MVNRNLRATLDNAEVLQTHTSTSTNAEKGKFDEERSEASKKAVNVVKLVAEKIFPPFQAYPFITTPLEKLHVYQAKLIHDQREGKVTSKEASKLFLQWSDAVPHDKV</sequence>
<reference evidence="3" key="1">
    <citation type="submission" date="2014-09" db="EMBL/GenBank/DDBJ databases">
        <authorList>
            <person name="Sharma Rahul"/>
            <person name="Thines Marco"/>
        </authorList>
    </citation>
    <scope>NUCLEOTIDE SEQUENCE [LARGE SCALE GENOMIC DNA]</scope>
</reference>
<accession>A0A0P1A5G8</accession>
<keyword evidence="3" id="KW-1185">Reference proteome</keyword>
<feature type="region of interest" description="Disordered" evidence="1">
    <location>
        <begin position="11"/>
        <end position="36"/>
    </location>
</feature>
<evidence type="ECO:0000313" key="2">
    <source>
        <dbReference type="EMBL" id="CEG35566.1"/>
    </source>
</evidence>
<dbReference type="RefSeq" id="XP_024571935.1">
    <property type="nucleotide sequence ID" value="XM_024725604.1"/>
</dbReference>
<organism evidence="2 3">
    <name type="scientific">Plasmopara halstedii</name>
    <name type="common">Downy mildew of sunflower</name>
    <dbReference type="NCBI Taxonomy" id="4781"/>
    <lineage>
        <taxon>Eukaryota</taxon>
        <taxon>Sar</taxon>
        <taxon>Stramenopiles</taxon>
        <taxon>Oomycota</taxon>
        <taxon>Peronosporomycetes</taxon>
        <taxon>Peronosporales</taxon>
        <taxon>Peronosporaceae</taxon>
        <taxon>Plasmopara</taxon>
    </lineage>
</organism>
<evidence type="ECO:0000313" key="3">
    <source>
        <dbReference type="Proteomes" id="UP000054928"/>
    </source>
</evidence>
<evidence type="ECO:0000256" key="1">
    <source>
        <dbReference type="SAM" id="MobiDB-lite"/>
    </source>
</evidence>
<dbReference type="AlphaFoldDB" id="A0A0P1A5G8"/>
<feature type="compositionally biased region" description="Basic and acidic residues" evidence="1">
    <location>
        <begin position="27"/>
        <end position="36"/>
    </location>
</feature>
<protein>
    <submittedName>
        <fullName evidence="2">Uncharacterized protein</fullName>
    </submittedName>
</protein>
<dbReference type="Proteomes" id="UP000054928">
    <property type="component" value="Unassembled WGS sequence"/>
</dbReference>
<feature type="compositionally biased region" description="Polar residues" evidence="1">
    <location>
        <begin position="15"/>
        <end position="26"/>
    </location>
</feature>
<name>A0A0P1A5G8_PLAHL</name>
<proteinExistence type="predicted"/>
<dbReference type="GeneID" id="36406495"/>
<dbReference type="EMBL" id="CCYD01000053">
    <property type="protein sequence ID" value="CEG35566.1"/>
    <property type="molecule type" value="Genomic_DNA"/>
</dbReference>